<dbReference type="PROSITE" id="PS00622">
    <property type="entry name" value="HTH_LUXR_1"/>
    <property type="match status" value="1"/>
</dbReference>
<reference evidence="2 3" key="1">
    <citation type="journal article" date="2019" name="Int. J. Syst. Evol. Microbiol.">
        <title>The Global Catalogue of Microorganisms (GCM) 10K type strain sequencing project: providing services to taxonomists for standard genome sequencing and annotation.</title>
        <authorList>
            <consortium name="The Broad Institute Genomics Platform"/>
            <consortium name="The Broad Institute Genome Sequencing Center for Infectious Disease"/>
            <person name="Wu L."/>
            <person name="Ma J."/>
        </authorList>
    </citation>
    <scope>NUCLEOTIDE SEQUENCE [LARGE SCALE GENOMIC DNA]</scope>
    <source>
        <strain evidence="2 3">JCM 10425</strain>
    </source>
</reference>
<dbReference type="Pfam" id="PF00196">
    <property type="entry name" value="GerE"/>
    <property type="match status" value="1"/>
</dbReference>
<feature type="domain" description="HTH luxR-type" evidence="1">
    <location>
        <begin position="774"/>
        <end position="839"/>
    </location>
</feature>
<dbReference type="InterPro" id="IPR000792">
    <property type="entry name" value="Tscrpt_reg_LuxR_C"/>
</dbReference>
<comment type="caution">
    <text evidence="2">The sequence shown here is derived from an EMBL/GenBank/DDBJ whole genome shotgun (WGS) entry which is preliminary data.</text>
</comment>
<proteinExistence type="predicted"/>
<evidence type="ECO:0000259" key="1">
    <source>
        <dbReference type="PROSITE" id="PS50043"/>
    </source>
</evidence>
<dbReference type="SUPFAM" id="SSF46894">
    <property type="entry name" value="C-terminal effector domain of the bipartite response regulators"/>
    <property type="match status" value="1"/>
</dbReference>
<evidence type="ECO:0000313" key="3">
    <source>
        <dbReference type="Proteomes" id="UP001500967"/>
    </source>
</evidence>
<name>A0ABN0TI46_9ACTN</name>
<dbReference type="CDD" id="cd06170">
    <property type="entry name" value="LuxR_C_like"/>
    <property type="match status" value="1"/>
</dbReference>
<dbReference type="Gene3D" id="1.10.10.10">
    <property type="entry name" value="Winged helix-like DNA-binding domain superfamily/Winged helix DNA-binding domain"/>
    <property type="match status" value="1"/>
</dbReference>
<dbReference type="InterPro" id="IPR027417">
    <property type="entry name" value="P-loop_NTPase"/>
</dbReference>
<accession>A0ABN0TI46</accession>
<sequence length="839" mass="89602">MTGAAVRASLLTSGREEALAALDHALADLRAGRGGAVVLEGPPGSGLTTLLRVVDQAAVAADLPRIHAGDGRPLSLYRLARLRRRAAPFSEPYDAVIVLVDDVGHCDASTRRAAELAPPSLGDTALLWVVAGDPAEPSIRAHPVGRRFRIDELSHRDAETLAVRVGGRAPSGASPRFPRHVVETARRADPDGPGWPECLRTGLRAEDHDVLAAAAVLGLRFSPDDLAEVLDRPVGAILDTLLAAVDAGVLVDDGHDLRFSHRVVRRMFPAAGVDVSRVLTTLARSGEVSRLVRVLREQPVPPLAPAVLRDLSNLVARRDLGTAALLAHREAATARSRPDIDEATARFLSYSVQGGDPGTAESSAARLDEDHPPSVSSALAEVFFSSRTAAARNLTDRALSRPTSAVEQARLRAVRLVCDAYQNVFDRTEIDTVAALATDSDDARAFALVGLARTLSVSSSGDLVEALRQASLASEIPDDRSHGPEWWIGSIFRAKLLADLGRLDEAVHVLDACAEEAERRSHLFAIPPLLMVRATCEMEAGRLTDAAANLRAARQLGRTVGPSDRIETNTVNLLVRIAHLRGDASGLAELRPVLEHRLGTDSARRTTAAIGLLVAVEATSADEVADWARLAEGLDGHSRYAIARGITDEILRLRILVRHGLTTHATRLSAFLRALASTTDAPLPNAAALHADGAIARRAETLRAAREAYRELGRPMLSAQASEDLADVSADPVERADALREARAQWFACGAHRETARIDKLLRSSGLRATGAAEPTLGLGLTVSEERVVREVVAGRTNRAIADALFLSPHTVAVHLRRIYAKTGVHNRAGLVELVTGRE</sequence>
<evidence type="ECO:0000313" key="2">
    <source>
        <dbReference type="EMBL" id="GAA0222309.1"/>
    </source>
</evidence>
<dbReference type="InterPro" id="IPR016032">
    <property type="entry name" value="Sig_transdc_resp-reg_C-effctor"/>
</dbReference>
<dbReference type="SMART" id="SM00421">
    <property type="entry name" value="HTH_LUXR"/>
    <property type="match status" value="1"/>
</dbReference>
<dbReference type="SUPFAM" id="SSF48452">
    <property type="entry name" value="TPR-like"/>
    <property type="match status" value="1"/>
</dbReference>
<dbReference type="EMBL" id="BAAAGX010000003">
    <property type="protein sequence ID" value="GAA0222309.1"/>
    <property type="molecule type" value="Genomic_DNA"/>
</dbReference>
<dbReference type="PROSITE" id="PS50043">
    <property type="entry name" value="HTH_LUXR_2"/>
    <property type="match status" value="1"/>
</dbReference>
<dbReference type="Proteomes" id="UP001500967">
    <property type="component" value="Unassembled WGS sequence"/>
</dbReference>
<dbReference type="PRINTS" id="PR00038">
    <property type="entry name" value="HTHLUXR"/>
</dbReference>
<gene>
    <name evidence="2" type="ORF">GCM10009539_04370</name>
</gene>
<dbReference type="RefSeq" id="WP_344647009.1">
    <property type="nucleotide sequence ID" value="NZ_BAAAGX010000003.1"/>
</dbReference>
<dbReference type="SUPFAM" id="SSF52540">
    <property type="entry name" value="P-loop containing nucleoside triphosphate hydrolases"/>
    <property type="match status" value="1"/>
</dbReference>
<keyword evidence="3" id="KW-1185">Reference proteome</keyword>
<protein>
    <submittedName>
        <fullName evidence="2">LuxR family transcriptional regulator</fullName>
    </submittedName>
</protein>
<dbReference type="InterPro" id="IPR011990">
    <property type="entry name" value="TPR-like_helical_dom_sf"/>
</dbReference>
<organism evidence="2 3">
    <name type="scientific">Cryptosporangium japonicum</name>
    <dbReference type="NCBI Taxonomy" id="80872"/>
    <lineage>
        <taxon>Bacteria</taxon>
        <taxon>Bacillati</taxon>
        <taxon>Actinomycetota</taxon>
        <taxon>Actinomycetes</taxon>
        <taxon>Cryptosporangiales</taxon>
        <taxon>Cryptosporangiaceae</taxon>
        <taxon>Cryptosporangium</taxon>
    </lineage>
</organism>
<dbReference type="Gene3D" id="1.25.40.10">
    <property type="entry name" value="Tetratricopeptide repeat domain"/>
    <property type="match status" value="1"/>
</dbReference>
<dbReference type="InterPro" id="IPR036388">
    <property type="entry name" value="WH-like_DNA-bd_sf"/>
</dbReference>